<evidence type="ECO:0000313" key="4">
    <source>
        <dbReference type="EMBL" id="SEL15524.1"/>
    </source>
</evidence>
<dbReference type="OrthoDB" id="1164535at2"/>
<dbReference type="EMBL" id="FOAB01000003">
    <property type="protein sequence ID" value="SEL15524.1"/>
    <property type="molecule type" value="Genomic_DNA"/>
</dbReference>
<protein>
    <submittedName>
        <fullName evidence="4">Por secretion system C-terminal sorting domain-containing protein</fullName>
    </submittedName>
</protein>
<evidence type="ECO:0000259" key="3">
    <source>
        <dbReference type="Pfam" id="PF18962"/>
    </source>
</evidence>
<keyword evidence="5" id="KW-1185">Reference proteome</keyword>
<organism evidence="4 5">
    <name type="scientific">Aquimarina amphilecti</name>
    <dbReference type="NCBI Taxonomy" id="1038014"/>
    <lineage>
        <taxon>Bacteria</taxon>
        <taxon>Pseudomonadati</taxon>
        <taxon>Bacteroidota</taxon>
        <taxon>Flavobacteriia</taxon>
        <taxon>Flavobacteriales</taxon>
        <taxon>Flavobacteriaceae</taxon>
        <taxon>Aquimarina</taxon>
    </lineage>
</organism>
<name>A0A1H7MWD9_AQUAM</name>
<dbReference type="NCBIfam" id="TIGR04183">
    <property type="entry name" value="Por_Secre_tail"/>
    <property type="match status" value="1"/>
</dbReference>
<dbReference type="Pfam" id="PF18962">
    <property type="entry name" value="Por_Secre_tail"/>
    <property type="match status" value="1"/>
</dbReference>
<feature type="domain" description="Secretion system C-terminal sorting" evidence="3">
    <location>
        <begin position="884"/>
        <end position="954"/>
    </location>
</feature>
<gene>
    <name evidence="4" type="ORF">SAMN04487910_1882</name>
</gene>
<evidence type="ECO:0000256" key="1">
    <source>
        <dbReference type="ARBA" id="ARBA00022729"/>
    </source>
</evidence>
<dbReference type="Gene3D" id="2.60.120.260">
    <property type="entry name" value="Galactose-binding domain-like"/>
    <property type="match status" value="1"/>
</dbReference>
<dbReference type="InterPro" id="IPR035992">
    <property type="entry name" value="Ricin_B-like_lectins"/>
</dbReference>
<reference evidence="4 5" key="1">
    <citation type="submission" date="2016-10" db="EMBL/GenBank/DDBJ databases">
        <authorList>
            <person name="de Groot N.N."/>
        </authorList>
    </citation>
    <scope>NUCLEOTIDE SEQUENCE [LARGE SCALE GENOMIC DNA]</scope>
    <source>
        <strain evidence="4 5">DSM 25232</strain>
    </source>
</reference>
<proteinExistence type="predicted"/>
<dbReference type="InterPro" id="IPR026444">
    <property type="entry name" value="Secre_tail"/>
</dbReference>
<feature type="signal peptide" evidence="2">
    <location>
        <begin position="1"/>
        <end position="21"/>
    </location>
</feature>
<keyword evidence="1 2" id="KW-0732">Signal</keyword>
<dbReference type="RefSeq" id="WP_091407747.1">
    <property type="nucleotide sequence ID" value="NZ_FOAB01000003.1"/>
</dbReference>
<evidence type="ECO:0000256" key="2">
    <source>
        <dbReference type="SAM" id="SignalP"/>
    </source>
</evidence>
<dbReference type="SUPFAM" id="SSF50370">
    <property type="entry name" value="Ricin B-like lectins"/>
    <property type="match status" value="1"/>
</dbReference>
<dbReference type="Proteomes" id="UP000198521">
    <property type="component" value="Unassembled WGS sequence"/>
</dbReference>
<feature type="chain" id="PRO_5011457243" evidence="2">
    <location>
        <begin position="22"/>
        <end position="963"/>
    </location>
</feature>
<dbReference type="Gene3D" id="2.80.10.50">
    <property type="match status" value="1"/>
</dbReference>
<evidence type="ECO:0000313" key="5">
    <source>
        <dbReference type="Proteomes" id="UP000198521"/>
    </source>
</evidence>
<sequence length="963" mass="108409">MKKLNLFLTLLFLCFTFFTTSQEVPISDDDSSNIITKVIGKEDKVLHMSANLVVDTPEELFVHIDKAKAAGANTVLYSDSKLNSYGLNGTAGSRWDERIQVLVDGIKARDMKLHFITISMGFASSLIASDPNLTTGYPIEQQELKATNGELIPIKSSNLVNGDFENFDGNNVLQWKSQDAVGERTFIDTTIKKSGNASFRAEAINNESSRIFTVFDVKPFHQYTLKFWIKTENLTARNLAALLRDENNKERTLTNLHISLPNDNGGRKYYNSANNLTTDGWEEVRIGFNSLNATEVNLALAVFGGQQGTIWWDDVEVIDSPTLNWLNREDLPTSLKHANGQTLSFGGDVAPITDNQLGISGFSGAFDTQHLSPKIIINNTTNIKEGDIVRINGYHGLPTASGQISASWNNPEIYARMRTIHQKLYNDFQPDGFLLNYSEIRTGGWEPSDTQIGNSGAALATSIERAFNDLFEVAPDVEYYFWSDMIDPEHNAVADYYQINNTLDQSWVTVDPNKVILATWWEGQKIIDKGTKSLKFFSDLGFKQIVGAFYDADVNLNYNQWQTASQGVDNIIGSIYATWVKPRNFSQIENFGNLWWSPNQISDEIVSIDGPDTVSPGNSETINLEYSASVTRDIILSLQLNRAPWTNYGVTITTVPAGVDNIEIEVTINQNIPIADNDYKWLSYIVPENENWNSRFDDLQEINISAINNNVETDISGISWRLENKATKQWVRTQECSNEYNETTPLVVTSTNNTGNCTMFEFIPTDNGYYFLQNKATNGRYRPKDCSNVSDDSVEIVQVGSSSFGWCEQWKLIETDEQGYFRIENRQTNSWIRSQGCSADIDESVSITQVSQGYTGNCTKWKLVDVNNAINRDFSGTDELDIKLFPNPVNNQLSIQKSTNNTNEIVTINIYDLQGRKQMTIDSQKLITDGNNIEVSHLANGLYVLSVDYYKKETQNLRFMVRH</sequence>
<dbReference type="AlphaFoldDB" id="A0A1H7MWD9"/>
<accession>A0A1H7MWD9</accession>
<dbReference type="STRING" id="1038014.SAMN04487910_1882"/>